<evidence type="ECO:0000256" key="1">
    <source>
        <dbReference type="SAM" id="Phobius"/>
    </source>
</evidence>
<keyword evidence="1" id="KW-0812">Transmembrane</keyword>
<organism evidence="2 3">
    <name type="scientific">Bacteroides thetaiotaomicron</name>
    <dbReference type="NCBI Taxonomy" id="818"/>
    <lineage>
        <taxon>Bacteria</taxon>
        <taxon>Pseudomonadati</taxon>
        <taxon>Bacteroidota</taxon>
        <taxon>Bacteroidia</taxon>
        <taxon>Bacteroidales</taxon>
        <taxon>Bacteroidaceae</taxon>
        <taxon>Bacteroides</taxon>
    </lineage>
</organism>
<feature type="transmembrane region" description="Helical" evidence="1">
    <location>
        <begin position="38"/>
        <end position="60"/>
    </location>
</feature>
<name>A0A139KAQ0_BACT4</name>
<evidence type="ECO:0000313" key="2">
    <source>
        <dbReference type="EMBL" id="KAB4458080.1"/>
    </source>
</evidence>
<protein>
    <recommendedName>
        <fullName evidence="4">SLATT domain-containing protein</fullName>
    </recommendedName>
</protein>
<evidence type="ECO:0000313" key="3">
    <source>
        <dbReference type="Proteomes" id="UP000436825"/>
    </source>
</evidence>
<dbReference type="AlphaFoldDB" id="A0A139KAQ0"/>
<dbReference type="Proteomes" id="UP000436825">
    <property type="component" value="Unassembled WGS sequence"/>
</dbReference>
<sequence length="208" mass="24667">MAEISRIERIVWFELVHSAYWEQYLSQYVSYKYDCRKVYNTILLVLSTIGASSFSAWKLIPEGEKWVPTVTFGLMAIVQLVSICQKNVVMDDDTARKLRELRVLYLNYMHKVERLYLDIRDNNLDTDTIKSRFFEIRDTVYPIEELKDSLNIKKLKKPNLNGQYEMEVRLSRKYGTEVVTMNPYCNKWSSRVANRISQVLRKLKLKNS</sequence>
<evidence type="ECO:0008006" key="4">
    <source>
        <dbReference type="Google" id="ProtNLM"/>
    </source>
</evidence>
<proteinExistence type="predicted"/>
<dbReference type="RefSeq" id="WP_061473720.1">
    <property type="nucleotide sequence ID" value="NZ_CP072224.1"/>
</dbReference>
<reference evidence="2 3" key="1">
    <citation type="journal article" date="2019" name="Nat. Med.">
        <title>A library of human gut bacterial isolates paired with longitudinal multiomics data enables mechanistic microbiome research.</title>
        <authorList>
            <person name="Poyet M."/>
            <person name="Groussin M."/>
            <person name="Gibbons S.M."/>
            <person name="Avila-Pacheco J."/>
            <person name="Jiang X."/>
            <person name="Kearney S.M."/>
            <person name="Perrotta A.R."/>
            <person name="Berdy B."/>
            <person name="Zhao S."/>
            <person name="Lieberman T.D."/>
            <person name="Swanson P.K."/>
            <person name="Smith M."/>
            <person name="Roesemann S."/>
            <person name="Alexander J.E."/>
            <person name="Rich S.A."/>
            <person name="Livny J."/>
            <person name="Vlamakis H."/>
            <person name="Clish C."/>
            <person name="Bullock K."/>
            <person name="Deik A."/>
            <person name="Scott J."/>
            <person name="Pierce K.A."/>
            <person name="Xavier R.J."/>
            <person name="Alm E.J."/>
        </authorList>
    </citation>
    <scope>NUCLEOTIDE SEQUENCE [LARGE SCALE GENOMIC DNA]</scope>
    <source>
        <strain evidence="2 3">BIOML-A160</strain>
    </source>
</reference>
<dbReference type="EMBL" id="WCRW01000002">
    <property type="protein sequence ID" value="KAB4458080.1"/>
    <property type="molecule type" value="Genomic_DNA"/>
</dbReference>
<accession>A0A139KAQ0</accession>
<keyword evidence="1" id="KW-1133">Transmembrane helix</keyword>
<comment type="caution">
    <text evidence="2">The sequence shown here is derived from an EMBL/GenBank/DDBJ whole genome shotgun (WGS) entry which is preliminary data.</text>
</comment>
<feature type="transmembrane region" description="Helical" evidence="1">
    <location>
        <begin position="66"/>
        <end position="89"/>
    </location>
</feature>
<gene>
    <name evidence="2" type="ORF">GAN75_03105</name>
</gene>
<keyword evidence="1" id="KW-0472">Membrane</keyword>